<dbReference type="AlphaFoldDB" id="A0A1H0QQV4"/>
<reference evidence="5 6" key="1">
    <citation type="submission" date="2016-10" db="EMBL/GenBank/DDBJ databases">
        <authorList>
            <person name="de Groot N.N."/>
        </authorList>
    </citation>
    <scope>NUCLEOTIDE SEQUENCE [LARGE SCALE GENOMIC DNA]</scope>
    <source>
        <strain evidence="6">P4-7,KCTC 19426,CECT 7604</strain>
    </source>
</reference>
<accession>A0A1H0QQV4</accession>
<protein>
    <submittedName>
        <fullName evidence="5">Predicted transcriptional regulator</fullName>
    </submittedName>
</protein>
<comment type="similarity">
    <text evidence="1">Belongs to the BlaI transcriptional regulatory family.</text>
</comment>
<dbReference type="OrthoDB" id="9813987at2"/>
<evidence type="ECO:0000256" key="2">
    <source>
        <dbReference type="ARBA" id="ARBA00023015"/>
    </source>
</evidence>
<name>A0A1H0QQV4_9ACTN</name>
<evidence type="ECO:0000256" key="3">
    <source>
        <dbReference type="ARBA" id="ARBA00023125"/>
    </source>
</evidence>
<dbReference type="SUPFAM" id="SSF46785">
    <property type="entry name" value="Winged helix' DNA-binding domain"/>
    <property type="match status" value="1"/>
</dbReference>
<dbReference type="GO" id="GO:0003677">
    <property type="term" value="F:DNA binding"/>
    <property type="evidence" value="ECO:0007669"/>
    <property type="project" value="UniProtKB-KW"/>
</dbReference>
<keyword evidence="4" id="KW-0804">Transcription</keyword>
<evidence type="ECO:0000313" key="6">
    <source>
        <dbReference type="Proteomes" id="UP000198741"/>
    </source>
</evidence>
<keyword evidence="3" id="KW-0238">DNA-binding</keyword>
<dbReference type="Gene3D" id="1.10.10.10">
    <property type="entry name" value="Winged helix-like DNA-binding domain superfamily/Winged helix DNA-binding domain"/>
    <property type="match status" value="1"/>
</dbReference>
<dbReference type="Proteomes" id="UP000198741">
    <property type="component" value="Chromosome I"/>
</dbReference>
<proteinExistence type="inferred from homology"/>
<dbReference type="InterPro" id="IPR036390">
    <property type="entry name" value="WH_DNA-bd_sf"/>
</dbReference>
<dbReference type="GO" id="GO:0045892">
    <property type="term" value="P:negative regulation of DNA-templated transcription"/>
    <property type="evidence" value="ECO:0007669"/>
    <property type="project" value="InterPro"/>
</dbReference>
<dbReference type="InterPro" id="IPR036388">
    <property type="entry name" value="WH-like_DNA-bd_sf"/>
</dbReference>
<dbReference type="Pfam" id="PF03965">
    <property type="entry name" value="Penicillinase_R"/>
    <property type="match status" value="1"/>
</dbReference>
<sequence length="126" mass="13461">MTDRRVSGPLETAVLAVVARASAPVSVADVQKELPGGPAYTTVMTTLSRLSAKGALTQSREGRAFRYLLAAPVGSVDDAVTARRMRRLLSDGSDRAGVLARFVAELDPEEERLLAELLDRTDHQAG</sequence>
<keyword evidence="6" id="KW-1185">Reference proteome</keyword>
<gene>
    <name evidence="5" type="ORF">SAMN04515671_3215</name>
</gene>
<dbReference type="EMBL" id="LT629710">
    <property type="protein sequence ID" value="SDP19741.1"/>
    <property type="molecule type" value="Genomic_DNA"/>
</dbReference>
<dbReference type="RefSeq" id="WP_090477473.1">
    <property type="nucleotide sequence ID" value="NZ_LT629710.1"/>
</dbReference>
<evidence type="ECO:0000256" key="4">
    <source>
        <dbReference type="ARBA" id="ARBA00023163"/>
    </source>
</evidence>
<organism evidence="5 6">
    <name type="scientific">Nakamurella panacisegetis</name>
    <dbReference type="NCBI Taxonomy" id="1090615"/>
    <lineage>
        <taxon>Bacteria</taxon>
        <taxon>Bacillati</taxon>
        <taxon>Actinomycetota</taxon>
        <taxon>Actinomycetes</taxon>
        <taxon>Nakamurellales</taxon>
        <taxon>Nakamurellaceae</taxon>
        <taxon>Nakamurella</taxon>
    </lineage>
</organism>
<keyword evidence="2" id="KW-0805">Transcription regulation</keyword>
<evidence type="ECO:0000313" key="5">
    <source>
        <dbReference type="EMBL" id="SDP19741.1"/>
    </source>
</evidence>
<evidence type="ECO:0000256" key="1">
    <source>
        <dbReference type="ARBA" id="ARBA00011046"/>
    </source>
</evidence>
<dbReference type="STRING" id="1090615.SAMN04515671_3215"/>
<dbReference type="InterPro" id="IPR005650">
    <property type="entry name" value="BlaI_family"/>
</dbReference>